<keyword evidence="8" id="KW-0624">Polysaccharide degradation</keyword>
<keyword evidence="12" id="KW-1185">Reference proteome</keyword>
<comment type="caution">
    <text evidence="11">The sequence shown here is derived from an EMBL/GenBank/DDBJ whole genome shotgun (WGS) entry which is preliminary data.</text>
</comment>
<keyword evidence="6" id="KW-0326">Glycosidase</keyword>
<dbReference type="FunFam" id="1.10.287.1170:FF:000001">
    <property type="entry name" value="Endo-1,3-beta-glucanase Engl1"/>
    <property type="match status" value="1"/>
</dbReference>
<keyword evidence="7" id="KW-0961">Cell wall biogenesis/degradation</keyword>
<feature type="domain" description="Glycosyl hydrolase family 81 N-terminal" evidence="9">
    <location>
        <begin position="28"/>
        <end position="355"/>
    </location>
</feature>
<gene>
    <name evidence="11" type="ORF">HO173_004046</name>
</gene>
<protein>
    <recommendedName>
        <fullName evidence="3">glucan endo-1,3-beta-D-glucosidase</fullName>
        <ecNumber evidence="3">3.2.1.39</ecNumber>
    </recommendedName>
</protein>
<dbReference type="RefSeq" id="XP_037167163.1">
    <property type="nucleotide sequence ID" value="XM_037305970.1"/>
</dbReference>
<dbReference type="EC" id="3.2.1.39" evidence="3"/>
<dbReference type="FunFam" id="2.70.98.30:FF:000006">
    <property type="entry name" value="Endo-1,3-beta-glucanase Engl1"/>
    <property type="match status" value="1"/>
</dbReference>
<dbReference type="OrthoDB" id="4473401at2759"/>
<evidence type="ECO:0000313" key="12">
    <source>
        <dbReference type="Proteomes" id="UP000578531"/>
    </source>
</evidence>
<evidence type="ECO:0000256" key="7">
    <source>
        <dbReference type="ARBA" id="ARBA00023316"/>
    </source>
</evidence>
<dbReference type="GO" id="GO:0009986">
    <property type="term" value="C:cell surface"/>
    <property type="evidence" value="ECO:0007669"/>
    <property type="project" value="TreeGrafter"/>
</dbReference>
<dbReference type="Gene3D" id="1.20.5.420">
    <property type="entry name" value="Immunoglobulin FC, subunit C"/>
    <property type="match status" value="1"/>
</dbReference>
<organism evidence="11 12">
    <name type="scientific">Letharia columbiana</name>
    <dbReference type="NCBI Taxonomy" id="112416"/>
    <lineage>
        <taxon>Eukaryota</taxon>
        <taxon>Fungi</taxon>
        <taxon>Dikarya</taxon>
        <taxon>Ascomycota</taxon>
        <taxon>Pezizomycotina</taxon>
        <taxon>Lecanoromycetes</taxon>
        <taxon>OSLEUM clade</taxon>
        <taxon>Lecanoromycetidae</taxon>
        <taxon>Lecanorales</taxon>
        <taxon>Lecanorineae</taxon>
        <taxon>Parmeliaceae</taxon>
        <taxon>Letharia</taxon>
    </lineage>
</organism>
<proteinExistence type="inferred from homology"/>
<dbReference type="GO" id="GO:0071555">
    <property type="term" value="P:cell wall organization"/>
    <property type="evidence" value="ECO:0007669"/>
    <property type="project" value="UniProtKB-KW"/>
</dbReference>
<accession>A0A8H6FZM6</accession>
<comment type="catalytic activity">
    <reaction evidence="1">
        <text>Hydrolysis of (1-&gt;3)-beta-D-glucosidic linkages in (1-&gt;3)-beta-D-glucans.</text>
        <dbReference type="EC" id="3.2.1.39"/>
    </reaction>
</comment>
<dbReference type="EMBL" id="JACCJC010000012">
    <property type="protein sequence ID" value="KAF6237845.1"/>
    <property type="molecule type" value="Genomic_DNA"/>
</dbReference>
<evidence type="ECO:0000256" key="2">
    <source>
        <dbReference type="ARBA" id="ARBA00010730"/>
    </source>
</evidence>
<name>A0A8H6FZM6_9LECA</name>
<dbReference type="Pfam" id="PF03639">
    <property type="entry name" value="Glyco_hydro_81"/>
    <property type="match status" value="1"/>
</dbReference>
<dbReference type="Gene3D" id="2.70.98.30">
    <property type="entry name" value="Golgi alpha-mannosidase II, domain 4"/>
    <property type="match status" value="1"/>
</dbReference>
<dbReference type="GO" id="GO:0000272">
    <property type="term" value="P:polysaccharide catabolic process"/>
    <property type="evidence" value="ECO:0007669"/>
    <property type="project" value="UniProtKB-KW"/>
</dbReference>
<evidence type="ECO:0000256" key="8">
    <source>
        <dbReference type="ARBA" id="ARBA00023326"/>
    </source>
</evidence>
<dbReference type="Pfam" id="PF17652">
    <property type="entry name" value="Glyco_hydro81C"/>
    <property type="match status" value="1"/>
</dbReference>
<keyword evidence="5" id="KW-0119">Carbohydrate metabolism</keyword>
<evidence type="ECO:0000256" key="1">
    <source>
        <dbReference type="ARBA" id="ARBA00000382"/>
    </source>
</evidence>
<dbReference type="InterPro" id="IPR040451">
    <property type="entry name" value="GH81_N"/>
</dbReference>
<feature type="domain" description="Glycosyl hydrolase family 81 C-terminal" evidence="10">
    <location>
        <begin position="363"/>
        <end position="715"/>
    </location>
</feature>
<dbReference type="GO" id="GO:0052861">
    <property type="term" value="F:endo-1,3(4)-beta-glucanase activity"/>
    <property type="evidence" value="ECO:0007669"/>
    <property type="project" value="InterPro"/>
</dbReference>
<evidence type="ECO:0000259" key="10">
    <source>
        <dbReference type="Pfam" id="PF17652"/>
    </source>
</evidence>
<keyword evidence="4" id="KW-0378">Hydrolase</keyword>
<dbReference type="PANTHER" id="PTHR31983">
    <property type="entry name" value="ENDO-1,3(4)-BETA-GLUCANASE 1"/>
    <property type="match status" value="1"/>
</dbReference>
<evidence type="ECO:0000259" key="9">
    <source>
        <dbReference type="Pfam" id="PF03639"/>
    </source>
</evidence>
<dbReference type="PROSITE" id="PS52008">
    <property type="entry name" value="GH81"/>
    <property type="match status" value="1"/>
</dbReference>
<comment type="similarity">
    <text evidence="2">Belongs to the glycosyl hydrolase 81 family.</text>
</comment>
<evidence type="ECO:0000313" key="11">
    <source>
        <dbReference type="EMBL" id="KAF6237845.1"/>
    </source>
</evidence>
<dbReference type="Proteomes" id="UP000578531">
    <property type="component" value="Unassembled WGS sequence"/>
</dbReference>
<dbReference type="GO" id="GO:0042973">
    <property type="term" value="F:glucan endo-1,3-beta-D-glucosidase activity"/>
    <property type="evidence" value="ECO:0007669"/>
    <property type="project" value="UniProtKB-EC"/>
</dbReference>
<evidence type="ECO:0000256" key="5">
    <source>
        <dbReference type="ARBA" id="ARBA00023277"/>
    </source>
</evidence>
<evidence type="ECO:0000256" key="6">
    <source>
        <dbReference type="ARBA" id="ARBA00023295"/>
    </source>
</evidence>
<dbReference type="Gene3D" id="1.10.287.1170">
    <property type="entry name" value="glycoside hydrolase family 81 endo-[beta] glucanase"/>
    <property type="match status" value="1"/>
</dbReference>
<dbReference type="AlphaFoldDB" id="A0A8H6FZM6"/>
<evidence type="ECO:0000256" key="4">
    <source>
        <dbReference type="ARBA" id="ARBA00022801"/>
    </source>
</evidence>
<dbReference type="InterPro" id="IPR005200">
    <property type="entry name" value="Endo-beta-glucanase"/>
</dbReference>
<dbReference type="InterPro" id="IPR040720">
    <property type="entry name" value="GH81_C"/>
</dbReference>
<reference evidence="11 12" key="1">
    <citation type="journal article" date="2020" name="Genomics">
        <title>Complete, high-quality genomes from long-read metagenomic sequencing of two wolf lichen thalli reveals enigmatic genome architecture.</title>
        <authorList>
            <person name="McKenzie S.K."/>
            <person name="Walston R.F."/>
            <person name="Allen J.L."/>
        </authorList>
    </citation>
    <scope>NUCLEOTIDE SEQUENCE [LARGE SCALE GENOMIC DNA]</scope>
    <source>
        <strain evidence="11">WasteWater2</strain>
    </source>
</reference>
<evidence type="ECO:0000256" key="3">
    <source>
        <dbReference type="ARBA" id="ARBA00012780"/>
    </source>
</evidence>
<sequence>MERRGATDCFQPVATGALPRQLPSRGDHPVPRLGIAPQSSPVSTNKFYANLFLGIQSQGVWTHPYSVTWSKGSGNIGSWGMAVSHIDANQRADGPQNTALSGAPIQYFINPIGIQSVILSAVELGPSAVLTTSSLKAFSANAILSPQAGSSSNITFPLVQGMGFVTGIYNSLMPAIQSSVFFQSVTLVASPRVGVFKYRIILEDNKNWLLYAMPSNHQDPNLQLVSNTQIQGLRFWSGTIQIAKNPAGSEGEELYDKSAGIYPISAAVTGSTLDKLGTYTISWRIKGLITYPPRSLLMYALPHHTQSFDSATTKHKTNLQLQTTTKGVATAVVADSWTMQEQSLPLDIGFAPWTPRTRSRSTLSAATRQLIQQVAVSEINQDYNAQTNLDSMYFSGKALAKFAMIIYTTHDLLNEPNLATQGLNELKGAFAVFSTNQQKYPLVYDTVWNGVVSSVSYITGDPGQDFGNTYYNDHHFHYSYFIYSAAVIGYLDPSWLSLNKAWVNTLVRDAANPSTQDNAFPFSRMFDWYHGHSFAPGLFPLADSKDEESSSEDAFFAYAMKMWGHVIGDISMEARGNLMLSILARTLDNYFLLSSDNENQPANFLGNKVTGILFENKIDHTTYFGANPEYIQGIHMLPLSPSSPLTRNPKFIAEEWEAYFNSTSPYPASTIAAGWKGVLYGNLACIDPQQSWNFFAQQNFDGSWLDGGASRTWYMAFAAAIGGL</sequence>
<dbReference type="GeneID" id="59285711"/>
<dbReference type="PANTHER" id="PTHR31983:SF0">
    <property type="entry name" value="GLUCAN ENDO-1,3-BETA-D-GLUCOSIDASE 2"/>
    <property type="match status" value="1"/>
</dbReference>